<evidence type="ECO:0000256" key="1">
    <source>
        <dbReference type="SAM" id="MobiDB-lite"/>
    </source>
</evidence>
<feature type="compositionally biased region" description="Polar residues" evidence="1">
    <location>
        <begin position="653"/>
        <end position="662"/>
    </location>
</feature>
<protein>
    <recommendedName>
        <fullName evidence="4">Microtubule associated protein</fullName>
    </recommendedName>
</protein>
<organism evidence="2 3">
    <name type="scientific">Psilocybe cyanescens</name>
    <dbReference type="NCBI Taxonomy" id="93625"/>
    <lineage>
        <taxon>Eukaryota</taxon>
        <taxon>Fungi</taxon>
        <taxon>Dikarya</taxon>
        <taxon>Basidiomycota</taxon>
        <taxon>Agaricomycotina</taxon>
        <taxon>Agaricomycetes</taxon>
        <taxon>Agaricomycetidae</taxon>
        <taxon>Agaricales</taxon>
        <taxon>Agaricineae</taxon>
        <taxon>Strophariaceae</taxon>
        <taxon>Psilocybe</taxon>
    </lineage>
</organism>
<feature type="compositionally biased region" description="Low complexity" evidence="1">
    <location>
        <begin position="260"/>
        <end position="271"/>
    </location>
</feature>
<name>A0A409XBN5_PSICY</name>
<dbReference type="GO" id="GO:0005737">
    <property type="term" value="C:cytoplasm"/>
    <property type="evidence" value="ECO:0007669"/>
    <property type="project" value="TreeGrafter"/>
</dbReference>
<sequence length="800" mass="87135">MSTPSTSTTLTSLLNSLHTHLQSQTQLLPTLHAQLGLPVSALEDELRALQQQLVEGVELRIDRRRKEVDEWMGKCDGLENDCIRYTKALGGNIKATGSSLGELRKEQALPTRFELISEHQEKLRQLYHTKVEQLNTLTNRLNALSRTLGPDYFAQDIIEPTVAVGESAYDAGANRDVTPERFMKLEKELVRGKAEVLKRLNQLSATFVQIDWLYTELGIIPPASDELIPSPGKTTMNSFTQSLASSSTTTSSSNDPFLASTPTPTSRSSSSNLLFHEDVASVPEYEYQQIFSNFVARVEEADSETLPPHQSVPVGLNGVDPTPGLLGWAATLHASLEEIKRRREAHIQTMYDQLEGLWRRLGVSETDMDSFVEAHRGSTEETVQEYEEELERMLELKRERMGAFVESAREEIVRLWDDLMIGEEERLDFPPFADDEFTEQLLTLHEDEIKRLKEERRNKAPLLAAIKKYFEICEEEKELASAASDQTRLTGRGPRDPGRLLREEKMRKRVSKEKPRLEQDLLVSIPAWEEDAGRPFLVHGESFMQMLMETVSAADQENKRRPTSTRAGSVPACATTPVNSASTGYVPGAKTGVVTPAVRTREQAGGGSGSQSVPSKRQRIGGEQATSTPVYGVRAPLGAHRGVNGGGNGNGHLRSSSPTKIPSKSLSGGGASGLPRPATMGMVVPKPGTQHHALGHGRVPTSVIYGTGAYAPGGMGVRSASVSVSGYGSAGRAASGGGYGKMAGVGVGAGAGGMAKKATRAKRESFKPRPSVDAMDMGVSVGHGTKRWDGGFTVNEDEEY</sequence>
<dbReference type="PANTHER" id="PTHR19321:SF41">
    <property type="entry name" value="FASCETTO-RELATED"/>
    <property type="match status" value="1"/>
</dbReference>
<evidence type="ECO:0000313" key="3">
    <source>
        <dbReference type="Proteomes" id="UP000283269"/>
    </source>
</evidence>
<feature type="compositionally biased region" description="Basic and acidic residues" evidence="1">
    <location>
        <begin position="493"/>
        <end position="512"/>
    </location>
</feature>
<feature type="region of interest" description="Disordered" evidence="1">
    <location>
        <begin position="230"/>
        <end position="271"/>
    </location>
</feature>
<dbReference type="STRING" id="93625.A0A409XBN5"/>
<dbReference type="EMBL" id="NHYD01002137">
    <property type="protein sequence ID" value="PPQ88166.1"/>
    <property type="molecule type" value="Genomic_DNA"/>
</dbReference>
<proteinExistence type="predicted"/>
<dbReference type="Pfam" id="PF03999">
    <property type="entry name" value="MAP65_ASE1"/>
    <property type="match status" value="1"/>
</dbReference>
<dbReference type="GO" id="GO:0051256">
    <property type="term" value="P:mitotic spindle midzone assembly"/>
    <property type="evidence" value="ECO:0007669"/>
    <property type="project" value="TreeGrafter"/>
</dbReference>
<dbReference type="PANTHER" id="PTHR19321">
    <property type="entry name" value="PROTEIN REGULATOR OF CYTOKINESIS 1 PRC1-RELATED"/>
    <property type="match status" value="1"/>
</dbReference>
<dbReference type="OrthoDB" id="642895at2759"/>
<feature type="region of interest" description="Disordered" evidence="1">
    <location>
        <begin position="553"/>
        <end position="575"/>
    </location>
</feature>
<accession>A0A409XBN5</accession>
<feature type="region of interest" description="Disordered" evidence="1">
    <location>
        <begin position="601"/>
        <end position="676"/>
    </location>
</feature>
<dbReference type="InParanoid" id="A0A409XBN5"/>
<comment type="caution">
    <text evidence="2">The sequence shown here is derived from an EMBL/GenBank/DDBJ whole genome shotgun (WGS) entry which is preliminary data.</text>
</comment>
<feature type="region of interest" description="Disordered" evidence="1">
    <location>
        <begin position="760"/>
        <end position="780"/>
    </location>
</feature>
<dbReference type="AlphaFoldDB" id="A0A409XBN5"/>
<gene>
    <name evidence="2" type="ORF">CVT25_005131</name>
</gene>
<dbReference type="Proteomes" id="UP000283269">
    <property type="component" value="Unassembled WGS sequence"/>
</dbReference>
<dbReference type="InterPro" id="IPR007145">
    <property type="entry name" value="MAP65_Ase1_PRC1"/>
</dbReference>
<feature type="compositionally biased region" description="Low complexity" evidence="1">
    <location>
        <begin position="238"/>
        <end position="253"/>
    </location>
</feature>
<dbReference type="GO" id="GO:1990023">
    <property type="term" value="C:mitotic spindle midzone"/>
    <property type="evidence" value="ECO:0007669"/>
    <property type="project" value="TreeGrafter"/>
</dbReference>
<feature type="region of interest" description="Disordered" evidence="1">
    <location>
        <begin position="481"/>
        <end position="512"/>
    </location>
</feature>
<keyword evidence="3" id="KW-1185">Reference proteome</keyword>
<reference evidence="2 3" key="1">
    <citation type="journal article" date="2018" name="Evol. Lett.">
        <title>Horizontal gene cluster transfer increased hallucinogenic mushroom diversity.</title>
        <authorList>
            <person name="Reynolds H.T."/>
            <person name="Vijayakumar V."/>
            <person name="Gluck-Thaler E."/>
            <person name="Korotkin H.B."/>
            <person name="Matheny P.B."/>
            <person name="Slot J.C."/>
        </authorList>
    </citation>
    <scope>NUCLEOTIDE SEQUENCE [LARGE SCALE GENOMIC DNA]</scope>
    <source>
        <strain evidence="2 3">2631</strain>
    </source>
</reference>
<evidence type="ECO:0000313" key="2">
    <source>
        <dbReference type="EMBL" id="PPQ88166.1"/>
    </source>
</evidence>
<evidence type="ECO:0008006" key="4">
    <source>
        <dbReference type="Google" id="ProtNLM"/>
    </source>
</evidence>
<dbReference type="Gene3D" id="1.20.58.1520">
    <property type="match status" value="1"/>
</dbReference>
<dbReference type="GO" id="GO:0008017">
    <property type="term" value="F:microtubule binding"/>
    <property type="evidence" value="ECO:0007669"/>
    <property type="project" value="InterPro"/>
</dbReference>